<feature type="compositionally biased region" description="Acidic residues" evidence="1">
    <location>
        <begin position="221"/>
        <end position="244"/>
    </location>
</feature>
<proteinExistence type="predicted"/>
<protein>
    <submittedName>
        <fullName evidence="2">Uncharacterized protein</fullName>
    </submittedName>
</protein>
<dbReference type="Proteomes" id="UP000298030">
    <property type="component" value="Unassembled WGS sequence"/>
</dbReference>
<organism evidence="2 3">
    <name type="scientific">Coprinellus micaceus</name>
    <name type="common">Glistening ink-cap mushroom</name>
    <name type="synonym">Coprinus micaceus</name>
    <dbReference type="NCBI Taxonomy" id="71717"/>
    <lineage>
        <taxon>Eukaryota</taxon>
        <taxon>Fungi</taxon>
        <taxon>Dikarya</taxon>
        <taxon>Basidiomycota</taxon>
        <taxon>Agaricomycotina</taxon>
        <taxon>Agaricomycetes</taxon>
        <taxon>Agaricomycetidae</taxon>
        <taxon>Agaricales</taxon>
        <taxon>Agaricineae</taxon>
        <taxon>Psathyrellaceae</taxon>
        <taxon>Coprinellus</taxon>
    </lineage>
</organism>
<accession>A0A4Y7SC02</accession>
<evidence type="ECO:0000313" key="3">
    <source>
        <dbReference type="Proteomes" id="UP000298030"/>
    </source>
</evidence>
<reference evidence="2 3" key="1">
    <citation type="journal article" date="2019" name="Nat. Ecol. Evol.">
        <title>Megaphylogeny resolves global patterns of mushroom evolution.</title>
        <authorList>
            <person name="Varga T."/>
            <person name="Krizsan K."/>
            <person name="Foldi C."/>
            <person name="Dima B."/>
            <person name="Sanchez-Garcia M."/>
            <person name="Sanchez-Ramirez S."/>
            <person name="Szollosi G.J."/>
            <person name="Szarkandi J.G."/>
            <person name="Papp V."/>
            <person name="Albert L."/>
            <person name="Andreopoulos W."/>
            <person name="Angelini C."/>
            <person name="Antonin V."/>
            <person name="Barry K.W."/>
            <person name="Bougher N.L."/>
            <person name="Buchanan P."/>
            <person name="Buyck B."/>
            <person name="Bense V."/>
            <person name="Catcheside P."/>
            <person name="Chovatia M."/>
            <person name="Cooper J."/>
            <person name="Damon W."/>
            <person name="Desjardin D."/>
            <person name="Finy P."/>
            <person name="Geml J."/>
            <person name="Haridas S."/>
            <person name="Hughes K."/>
            <person name="Justo A."/>
            <person name="Karasinski D."/>
            <person name="Kautmanova I."/>
            <person name="Kiss B."/>
            <person name="Kocsube S."/>
            <person name="Kotiranta H."/>
            <person name="LaButti K.M."/>
            <person name="Lechner B.E."/>
            <person name="Liimatainen K."/>
            <person name="Lipzen A."/>
            <person name="Lukacs Z."/>
            <person name="Mihaltcheva S."/>
            <person name="Morgado L.N."/>
            <person name="Niskanen T."/>
            <person name="Noordeloos M.E."/>
            <person name="Ohm R.A."/>
            <person name="Ortiz-Santana B."/>
            <person name="Ovrebo C."/>
            <person name="Racz N."/>
            <person name="Riley R."/>
            <person name="Savchenko A."/>
            <person name="Shiryaev A."/>
            <person name="Soop K."/>
            <person name="Spirin V."/>
            <person name="Szebenyi C."/>
            <person name="Tomsovsky M."/>
            <person name="Tulloss R.E."/>
            <person name="Uehling J."/>
            <person name="Grigoriev I.V."/>
            <person name="Vagvolgyi C."/>
            <person name="Papp T."/>
            <person name="Martin F.M."/>
            <person name="Miettinen O."/>
            <person name="Hibbett D.S."/>
            <person name="Nagy L.G."/>
        </authorList>
    </citation>
    <scope>NUCLEOTIDE SEQUENCE [LARGE SCALE GENOMIC DNA]</scope>
    <source>
        <strain evidence="2 3">FP101781</strain>
    </source>
</reference>
<evidence type="ECO:0000256" key="1">
    <source>
        <dbReference type="SAM" id="MobiDB-lite"/>
    </source>
</evidence>
<feature type="region of interest" description="Disordered" evidence="1">
    <location>
        <begin position="180"/>
        <end position="257"/>
    </location>
</feature>
<evidence type="ECO:0000313" key="2">
    <source>
        <dbReference type="EMBL" id="TEB19198.1"/>
    </source>
</evidence>
<dbReference type="EMBL" id="QPFP01000203">
    <property type="protein sequence ID" value="TEB19198.1"/>
    <property type="molecule type" value="Genomic_DNA"/>
</dbReference>
<comment type="caution">
    <text evidence="2">The sequence shown here is derived from an EMBL/GenBank/DDBJ whole genome shotgun (WGS) entry which is preliminary data.</text>
</comment>
<name>A0A4Y7SC02_COPMI</name>
<keyword evidence="3" id="KW-1185">Reference proteome</keyword>
<gene>
    <name evidence="2" type="ORF">FA13DRAFT_1802522</name>
</gene>
<sequence>MNLWPLSREYGSNGHLQYSASKQYNHKDQQERGAIAQLLPSWYAVWGRTPLPIQALNYISDLQGPVSTKQKAGLLQMIGHPTIRGSRLRMPFVNPGAITKSKQALLASLLGGMEESHFYETFVQCFICKDIMLRKGMFSSHCCRIPHSKDGRSLTSHSLIPSSGSRFRIRARMGMIQGDCPQTPLLRSLTSRSSSPAPTEIISDTGPEAGPSGSQQTSPEPDYDPESSGDEGGDETEGLSDDFEFPPLSALLRGEMP</sequence>
<feature type="compositionally biased region" description="Low complexity" evidence="1">
    <location>
        <begin position="183"/>
        <end position="199"/>
    </location>
</feature>
<dbReference type="AlphaFoldDB" id="A0A4Y7SC02"/>